<comment type="caution">
    <text evidence="1">The sequence shown here is derived from an EMBL/GenBank/DDBJ whole genome shotgun (WGS) entry which is preliminary data.</text>
</comment>
<evidence type="ECO:0000313" key="1">
    <source>
        <dbReference type="EMBL" id="GAH81813.1"/>
    </source>
</evidence>
<gene>
    <name evidence="1" type="ORF">S03H2_61219</name>
</gene>
<organism evidence="1">
    <name type="scientific">marine sediment metagenome</name>
    <dbReference type="NCBI Taxonomy" id="412755"/>
    <lineage>
        <taxon>unclassified sequences</taxon>
        <taxon>metagenomes</taxon>
        <taxon>ecological metagenomes</taxon>
    </lineage>
</organism>
<proteinExistence type="predicted"/>
<name>X1KIC1_9ZZZZ</name>
<sequence length="37" mass="4202">ARIRAAHIPAGEEIYYQMMCEEAGATCEVSIRYHPHP</sequence>
<dbReference type="AlphaFoldDB" id="X1KIC1"/>
<protein>
    <submittedName>
        <fullName evidence="1">Uncharacterized protein</fullName>
    </submittedName>
</protein>
<feature type="non-terminal residue" evidence="1">
    <location>
        <position position="1"/>
    </location>
</feature>
<accession>X1KIC1</accession>
<reference evidence="1" key="1">
    <citation type="journal article" date="2014" name="Front. Microbiol.">
        <title>High frequency of phylogenetically diverse reductive dehalogenase-homologous genes in deep subseafloor sedimentary metagenomes.</title>
        <authorList>
            <person name="Kawai M."/>
            <person name="Futagami T."/>
            <person name="Toyoda A."/>
            <person name="Takaki Y."/>
            <person name="Nishi S."/>
            <person name="Hori S."/>
            <person name="Arai W."/>
            <person name="Tsubouchi T."/>
            <person name="Morono Y."/>
            <person name="Uchiyama I."/>
            <person name="Ito T."/>
            <person name="Fujiyama A."/>
            <person name="Inagaki F."/>
            <person name="Takami H."/>
        </authorList>
    </citation>
    <scope>NUCLEOTIDE SEQUENCE</scope>
    <source>
        <strain evidence="1">Expedition CK06-06</strain>
    </source>
</reference>
<dbReference type="EMBL" id="BARU01039501">
    <property type="protein sequence ID" value="GAH81813.1"/>
    <property type="molecule type" value="Genomic_DNA"/>
</dbReference>